<evidence type="ECO:0000256" key="1">
    <source>
        <dbReference type="ARBA" id="ARBA00004651"/>
    </source>
</evidence>
<keyword evidence="3 6" id="KW-0812">Transmembrane</keyword>
<feature type="transmembrane region" description="Helical" evidence="6">
    <location>
        <begin position="114"/>
        <end position="136"/>
    </location>
</feature>
<keyword evidence="2" id="KW-1003">Cell membrane</keyword>
<evidence type="ECO:0000256" key="2">
    <source>
        <dbReference type="ARBA" id="ARBA00022475"/>
    </source>
</evidence>
<dbReference type="GO" id="GO:0005886">
    <property type="term" value="C:plasma membrane"/>
    <property type="evidence" value="ECO:0007669"/>
    <property type="project" value="UniProtKB-SubCell"/>
</dbReference>
<feature type="transmembrane region" description="Helical" evidence="6">
    <location>
        <begin position="189"/>
        <end position="207"/>
    </location>
</feature>
<accession>A0A0F5VH40</accession>
<dbReference type="EMBL" id="JWYV01000002">
    <property type="protein sequence ID" value="KKD01117.1"/>
    <property type="molecule type" value="Genomic_DNA"/>
</dbReference>
<keyword evidence="5 6" id="KW-0472">Membrane</keyword>
<dbReference type="AlphaFoldDB" id="A0A0F5VH40"/>
<dbReference type="OrthoDB" id="9804822at2"/>
<feature type="transmembrane region" description="Helical" evidence="6">
    <location>
        <begin position="82"/>
        <end position="102"/>
    </location>
</feature>
<evidence type="ECO:0000256" key="5">
    <source>
        <dbReference type="ARBA" id="ARBA00023136"/>
    </source>
</evidence>
<dbReference type="PANTHER" id="PTHR30086:SF20">
    <property type="entry name" value="ARGININE EXPORTER PROTEIN ARGO-RELATED"/>
    <property type="match status" value="1"/>
</dbReference>
<comment type="subcellular location">
    <subcellularLocation>
        <location evidence="1">Cell membrane</location>
        <topology evidence="1">Multi-pass membrane protein</topology>
    </subcellularLocation>
</comment>
<keyword evidence="8" id="KW-1185">Reference proteome</keyword>
<feature type="transmembrane region" description="Helical" evidence="6">
    <location>
        <begin position="37"/>
        <end position="62"/>
    </location>
</feature>
<dbReference type="RefSeq" id="WP_046219488.1">
    <property type="nucleotide sequence ID" value="NZ_JWYV01000002.1"/>
</dbReference>
<gene>
    <name evidence="7" type="ORF">KY46_04980</name>
</gene>
<dbReference type="STRING" id="265726.KY46_04980"/>
<evidence type="ECO:0000256" key="4">
    <source>
        <dbReference type="ARBA" id="ARBA00022989"/>
    </source>
</evidence>
<feature type="transmembrane region" description="Helical" evidence="6">
    <location>
        <begin position="6"/>
        <end position="30"/>
    </location>
</feature>
<protein>
    <submittedName>
        <fullName evidence="7">Amino acid transporter</fullName>
    </submittedName>
</protein>
<evidence type="ECO:0000256" key="6">
    <source>
        <dbReference type="SAM" id="Phobius"/>
    </source>
</evidence>
<dbReference type="PATRIC" id="fig|265726.11.peg.2365"/>
<evidence type="ECO:0000256" key="3">
    <source>
        <dbReference type="ARBA" id="ARBA00022692"/>
    </source>
</evidence>
<dbReference type="GO" id="GO:0015171">
    <property type="term" value="F:amino acid transmembrane transporter activity"/>
    <property type="evidence" value="ECO:0007669"/>
    <property type="project" value="TreeGrafter"/>
</dbReference>
<evidence type="ECO:0000313" key="8">
    <source>
        <dbReference type="Proteomes" id="UP000033633"/>
    </source>
</evidence>
<organism evidence="7 8">
    <name type="scientific">Photobacterium halotolerans</name>
    <dbReference type="NCBI Taxonomy" id="265726"/>
    <lineage>
        <taxon>Bacteria</taxon>
        <taxon>Pseudomonadati</taxon>
        <taxon>Pseudomonadota</taxon>
        <taxon>Gammaproteobacteria</taxon>
        <taxon>Vibrionales</taxon>
        <taxon>Vibrionaceae</taxon>
        <taxon>Photobacterium</taxon>
    </lineage>
</organism>
<dbReference type="InterPro" id="IPR001123">
    <property type="entry name" value="LeuE-type"/>
</dbReference>
<feature type="transmembrane region" description="Helical" evidence="6">
    <location>
        <begin position="148"/>
        <end position="169"/>
    </location>
</feature>
<proteinExistence type="predicted"/>
<name>A0A0F5VH40_9GAMM</name>
<dbReference type="PANTHER" id="PTHR30086">
    <property type="entry name" value="ARGININE EXPORTER PROTEIN ARGO"/>
    <property type="match status" value="1"/>
</dbReference>
<keyword evidence="4 6" id="KW-1133">Transmembrane helix</keyword>
<dbReference type="Proteomes" id="UP000033633">
    <property type="component" value="Unassembled WGS sequence"/>
</dbReference>
<reference evidence="7 8" key="1">
    <citation type="submission" date="2014-12" db="EMBL/GenBank/DDBJ databases">
        <title>Mercury Reductase activity and rhizosphere competence traits in the genome of root associated Photobacterium halotolerans MELD1.</title>
        <authorList>
            <person name="Mathew D.C."/>
            <person name="Huang C.-C."/>
        </authorList>
    </citation>
    <scope>NUCLEOTIDE SEQUENCE [LARGE SCALE GENOMIC DNA]</scope>
    <source>
        <strain evidence="7 8">MELD1</strain>
    </source>
</reference>
<dbReference type="Pfam" id="PF01810">
    <property type="entry name" value="LysE"/>
    <property type="match status" value="1"/>
</dbReference>
<comment type="caution">
    <text evidence="7">The sequence shown here is derived from an EMBL/GenBank/DDBJ whole genome shotgun (WGS) entry which is preliminary data.</text>
</comment>
<sequence length="208" mass="22183">MEEINYLLIIVSAFAAIASPGPATLAIAGASMKHGRFLGLSLAAGVLTGSLLWSAFAAFGLAALMHTNVWLFETMRYCGALYLLYLAWKSLWSAFQSASLTLPDNQISTARGNYFKGLLIHLTNPKAVLFFGALYSMGVPAAARPADLISVILVVGLVSASVFLGYAALFSRSGIRQLYLRSKRGFESLFALFFGAASLKLLLSASGK</sequence>
<evidence type="ECO:0000313" key="7">
    <source>
        <dbReference type="EMBL" id="KKD01117.1"/>
    </source>
</evidence>